<dbReference type="EMBL" id="CP024334">
    <property type="protein sequence ID" value="ATQ16456.1"/>
    <property type="molecule type" value="Genomic_DNA"/>
</dbReference>
<dbReference type="RefSeq" id="WP_025444111.1">
    <property type="nucleotide sequence ID" value="NZ_CP024206.2"/>
</dbReference>
<sequence length="59" mass="6721">MIKNIDDCVKSLESVTDEKRIVAVLKESFAQNGDIKRKVSILKEFNDVIESLVDKLKVK</sequence>
<evidence type="ECO:0000313" key="1">
    <source>
        <dbReference type="EMBL" id="ATQ16456.1"/>
    </source>
</evidence>
<name>A0AAP8YUR5_9SPIR</name>
<evidence type="ECO:0000313" key="3">
    <source>
        <dbReference type="Proteomes" id="UP000230633"/>
    </source>
</evidence>
<protein>
    <submittedName>
        <fullName evidence="2">Uncharacterized protein</fullName>
    </submittedName>
</protein>
<reference evidence="2" key="2">
    <citation type="submission" date="2022-12" db="EMBL/GenBank/DDBJ databases">
        <title>Whole genome sequencing of Borrelia miyamotoi strains isolated at the Russian territory.</title>
        <authorList>
            <person name="Kuleshov K.V."/>
            <person name="Platonov A.E."/>
            <person name="Goptar I.A."/>
            <person name="Shipulin G.A."/>
            <person name="Markelov M.L."/>
            <person name="Koetsveld J."/>
            <person name="Kolyasnikova N.M."/>
            <person name="Sarksyan D.S."/>
            <person name="Toporkova M.G."/>
            <person name="Hovius J.W."/>
        </authorList>
    </citation>
    <scope>NUCLEOTIDE SEQUENCE</scope>
    <source>
        <strain evidence="1">Yekat-1</strain>
        <strain evidence="2">Yekat-76</strain>
        <plasmid evidence="2">lp72</plasmid>
        <plasmid evidence="1">pYekat-1-lp72</plasmid>
    </source>
</reference>
<keyword evidence="2" id="KW-0614">Plasmid</keyword>
<organism evidence="2 4">
    <name type="scientific">Borrelia miyamotoi</name>
    <dbReference type="NCBI Taxonomy" id="47466"/>
    <lineage>
        <taxon>Bacteria</taxon>
        <taxon>Pseudomonadati</taxon>
        <taxon>Spirochaetota</taxon>
        <taxon>Spirochaetia</taxon>
        <taxon>Spirochaetales</taxon>
        <taxon>Borreliaceae</taxon>
        <taxon>Borrelia</taxon>
    </lineage>
</organism>
<dbReference type="AlphaFoldDB" id="A0AAP8YUR5"/>
<dbReference type="EMBL" id="CP036558">
    <property type="protein sequence ID" value="QBK62437.1"/>
    <property type="molecule type" value="Genomic_DNA"/>
</dbReference>
<accession>A0AAP8YUR5</accession>
<geneLocation type="plasmid" evidence="1 3">
    <name>pYekat-1-lp72</name>
</geneLocation>
<dbReference type="Proteomes" id="UP000291995">
    <property type="component" value="Plasmid lp72"/>
</dbReference>
<evidence type="ECO:0000313" key="4">
    <source>
        <dbReference type="Proteomes" id="UP000291995"/>
    </source>
</evidence>
<geneLocation type="plasmid" evidence="2 4">
    <name>lp72</name>
</geneLocation>
<dbReference type="Proteomes" id="UP000230633">
    <property type="component" value="Plasmid pYekat-1-lp72"/>
</dbReference>
<evidence type="ECO:0000313" key="2">
    <source>
        <dbReference type="EMBL" id="QBK62437.1"/>
    </source>
</evidence>
<gene>
    <name evidence="1" type="ORF">CNO13_04545</name>
    <name evidence="2" type="ORF">EZU67_04520</name>
</gene>
<reference evidence="4" key="1">
    <citation type="submission" date="2019-03" db="EMBL/GenBank/DDBJ databases">
        <title>Whole genome sequencing of Borrelia miyamotoi strains isolated at the Russian territory.</title>
        <authorList>
            <person name="Kuleshov K.V."/>
            <person name="Platonov A.E."/>
            <person name="Goptar I.A."/>
            <person name="Shipulin G.A."/>
            <person name="Markelov M.L."/>
            <person name="Koetsveld J."/>
            <person name="Kolyasnikova N.M."/>
            <person name="Sarksyan D.S."/>
            <person name="Toporkova M.G."/>
            <person name="Hovius J.W."/>
        </authorList>
    </citation>
    <scope>NUCLEOTIDE SEQUENCE [LARGE SCALE GENOMIC DNA]</scope>
    <source>
        <strain evidence="3">Yekat-1</strain>
        <strain evidence="4">Yekat-76</strain>
        <plasmid evidence="4">lp72</plasmid>
        <plasmid evidence="3">pYekat-1-lp72</plasmid>
    </source>
</reference>
<keyword evidence="3" id="KW-1185">Reference proteome</keyword>
<proteinExistence type="predicted"/>